<feature type="compositionally biased region" description="Basic and acidic residues" evidence="1">
    <location>
        <begin position="274"/>
        <end position="302"/>
    </location>
</feature>
<reference evidence="3 4" key="2">
    <citation type="submission" date="2018-11" db="EMBL/GenBank/DDBJ databases">
        <authorList>
            <consortium name="Pathogen Informatics"/>
        </authorList>
    </citation>
    <scope>NUCLEOTIDE SEQUENCE [LARGE SCALE GENOMIC DNA]</scope>
</reference>
<keyword evidence="4" id="KW-1185">Reference proteome</keyword>
<protein>
    <submittedName>
        <fullName evidence="5">CSD_1 domain-containing protein</fullName>
    </submittedName>
</protein>
<dbReference type="PROSITE" id="PS51857">
    <property type="entry name" value="CSD_2"/>
    <property type="match status" value="1"/>
</dbReference>
<evidence type="ECO:0000256" key="1">
    <source>
        <dbReference type="SAM" id="MobiDB-lite"/>
    </source>
</evidence>
<dbReference type="Pfam" id="PF00313">
    <property type="entry name" value="CSD"/>
    <property type="match status" value="1"/>
</dbReference>
<evidence type="ECO:0000313" key="5">
    <source>
        <dbReference type="WBParaSite" id="TASK_0000406101-mRNA-1"/>
    </source>
</evidence>
<dbReference type="SMART" id="SM00357">
    <property type="entry name" value="CSP"/>
    <property type="match status" value="1"/>
</dbReference>
<dbReference type="EMBL" id="UYRS01018326">
    <property type="protein sequence ID" value="VDK32804.1"/>
    <property type="molecule type" value="Genomic_DNA"/>
</dbReference>
<dbReference type="GO" id="GO:0003676">
    <property type="term" value="F:nucleic acid binding"/>
    <property type="evidence" value="ECO:0007669"/>
    <property type="project" value="InterPro"/>
</dbReference>
<dbReference type="SUPFAM" id="SSF50249">
    <property type="entry name" value="Nucleic acid-binding proteins"/>
    <property type="match status" value="1"/>
</dbReference>
<feature type="domain" description="CSD" evidence="2">
    <location>
        <begin position="30"/>
        <end position="97"/>
    </location>
</feature>
<evidence type="ECO:0000313" key="3">
    <source>
        <dbReference type="EMBL" id="VDK32804.1"/>
    </source>
</evidence>
<feature type="compositionally biased region" description="Basic residues" evidence="1">
    <location>
        <begin position="185"/>
        <end position="196"/>
    </location>
</feature>
<dbReference type="WBParaSite" id="TASK_0000406101-mRNA-1">
    <property type="protein sequence ID" value="TASK_0000406101-mRNA-1"/>
    <property type="gene ID" value="TASK_0000406101"/>
</dbReference>
<dbReference type="InterPro" id="IPR050181">
    <property type="entry name" value="Cold_shock_domain"/>
</dbReference>
<sequence length="331" mass="35729">MTAEVAQSAEVQPSVPERKKFDILKVIVENVTGTVKWFSVRRHYGFIQRDDNKEDVFVHRTAITASRSRFPTLKNGESVEFSVVETASGVNAASVTGPNGRQVQGARFFRRPKPPIEGGEGQPKLNGTTQASGDVEGTRQRGGPRRMRRGRRPFRPSQNAMGDGENMGSERTEELGGGLEGSRAPRQRPRRFRGGGRGRGPQRSTSTRQQMNGEDGTAVNGEEVGVSRQQQGGPRRGGGGRFRRGGGSGRMRRGGGAAPTRDGEGHVENSAAVEHAEGLEKKMEDMALETKNEASEKPKEVAAAEQQMDAEGDAAAEDVSTKVMETTEASN</sequence>
<feature type="compositionally biased region" description="Basic residues" evidence="1">
    <location>
        <begin position="142"/>
        <end position="154"/>
    </location>
</feature>
<dbReference type="InterPro" id="IPR012340">
    <property type="entry name" value="NA-bd_OB-fold"/>
</dbReference>
<dbReference type="PROSITE" id="PS00352">
    <property type="entry name" value="CSD_1"/>
    <property type="match status" value="1"/>
</dbReference>
<gene>
    <name evidence="3" type="ORF">TASK_LOCUS4062</name>
</gene>
<accession>A0A158R7M0</accession>
<dbReference type="CDD" id="cd04458">
    <property type="entry name" value="CSP_CDS"/>
    <property type="match status" value="1"/>
</dbReference>
<dbReference type="InterPro" id="IPR002059">
    <property type="entry name" value="CSP_DNA-bd"/>
</dbReference>
<dbReference type="PRINTS" id="PR00050">
    <property type="entry name" value="COLDSHOCK"/>
</dbReference>
<name>A0A158R7M0_TAEAS</name>
<dbReference type="OrthoDB" id="203339at2759"/>
<dbReference type="STRING" id="60517.A0A158R7M0"/>
<proteinExistence type="predicted"/>
<dbReference type="InterPro" id="IPR011129">
    <property type="entry name" value="CSD"/>
</dbReference>
<feature type="region of interest" description="Disordered" evidence="1">
    <location>
        <begin position="94"/>
        <end position="318"/>
    </location>
</feature>
<dbReference type="PANTHER" id="PTHR11544">
    <property type="entry name" value="COLD SHOCK DOMAIN CONTAINING PROTEINS"/>
    <property type="match status" value="1"/>
</dbReference>
<dbReference type="Gene3D" id="2.40.50.140">
    <property type="entry name" value="Nucleic acid-binding proteins"/>
    <property type="match status" value="1"/>
</dbReference>
<organism evidence="5">
    <name type="scientific">Taenia asiatica</name>
    <name type="common">Asian tapeworm</name>
    <dbReference type="NCBI Taxonomy" id="60517"/>
    <lineage>
        <taxon>Eukaryota</taxon>
        <taxon>Metazoa</taxon>
        <taxon>Spiralia</taxon>
        <taxon>Lophotrochozoa</taxon>
        <taxon>Platyhelminthes</taxon>
        <taxon>Cestoda</taxon>
        <taxon>Eucestoda</taxon>
        <taxon>Cyclophyllidea</taxon>
        <taxon>Taeniidae</taxon>
        <taxon>Taenia</taxon>
    </lineage>
</organism>
<evidence type="ECO:0000259" key="2">
    <source>
        <dbReference type="PROSITE" id="PS51857"/>
    </source>
</evidence>
<evidence type="ECO:0000313" key="4">
    <source>
        <dbReference type="Proteomes" id="UP000282613"/>
    </source>
</evidence>
<reference evidence="5" key="1">
    <citation type="submission" date="2016-04" db="UniProtKB">
        <authorList>
            <consortium name="WormBaseParasite"/>
        </authorList>
    </citation>
    <scope>IDENTIFICATION</scope>
</reference>
<dbReference type="InterPro" id="IPR019844">
    <property type="entry name" value="CSD_CS"/>
</dbReference>
<dbReference type="AlphaFoldDB" id="A0A158R7M0"/>
<feature type="compositionally biased region" description="Gly residues" evidence="1">
    <location>
        <begin position="234"/>
        <end position="257"/>
    </location>
</feature>
<dbReference type="Proteomes" id="UP000282613">
    <property type="component" value="Unassembled WGS sequence"/>
</dbReference>